<dbReference type="PANTHER" id="PTHR43711">
    <property type="entry name" value="TWO-COMPONENT HISTIDINE KINASE"/>
    <property type="match status" value="1"/>
</dbReference>
<comment type="caution">
    <text evidence="12">The sequence shown here is derived from an EMBL/GenBank/DDBJ whole genome shotgun (WGS) entry which is preliminary data.</text>
</comment>
<keyword evidence="5" id="KW-0808">Transferase</keyword>
<evidence type="ECO:0000256" key="7">
    <source>
        <dbReference type="ARBA" id="ARBA00023012"/>
    </source>
</evidence>
<evidence type="ECO:0000259" key="10">
    <source>
        <dbReference type="PROSITE" id="PS50109"/>
    </source>
</evidence>
<dbReference type="Pfam" id="PF02518">
    <property type="entry name" value="HATPase_c"/>
    <property type="match status" value="1"/>
</dbReference>
<dbReference type="InterPro" id="IPR003660">
    <property type="entry name" value="HAMP_dom"/>
</dbReference>
<feature type="transmembrane region" description="Helical" evidence="9">
    <location>
        <begin position="222"/>
        <end position="245"/>
    </location>
</feature>
<dbReference type="CDD" id="cd00082">
    <property type="entry name" value="HisKA"/>
    <property type="match status" value="1"/>
</dbReference>
<name>A0AA45C835_9BACT</name>
<dbReference type="InterPro" id="IPR003661">
    <property type="entry name" value="HisK_dim/P_dom"/>
</dbReference>
<dbReference type="Proteomes" id="UP000245921">
    <property type="component" value="Unassembled WGS sequence"/>
</dbReference>
<dbReference type="SMART" id="SM00388">
    <property type="entry name" value="HisKA"/>
    <property type="match status" value="1"/>
</dbReference>
<dbReference type="InterPro" id="IPR004358">
    <property type="entry name" value="Sig_transdc_His_kin-like_C"/>
</dbReference>
<dbReference type="PANTHER" id="PTHR43711:SF26">
    <property type="entry name" value="SENSOR HISTIDINE KINASE RCSC"/>
    <property type="match status" value="1"/>
</dbReference>
<dbReference type="InterPro" id="IPR036890">
    <property type="entry name" value="HATPase_C_sf"/>
</dbReference>
<dbReference type="FunFam" id="3.30.565.10:FF:000006">
    <property type="entry name" value="Sensor histidine kinase WalK"/>
    <property type="match status" value="1"/>
</dbReference>
<protein>
    <recommendedName>
        <fullName evidence="3">histidine kinase</fullName>
        <ecNumber evidence="3">2.7.13.3</ecNumber>
    </recommendedName>
</protein>
<proteinExistence type="predicted"/>
<dbReference type="InterPro" id="IPR005467">
    <property type="entry name" value="His_kinase_dom"/>
</dbReference>
<dbReference type="GO" id="GO:0000155">
    <property type="term" value="F:phosphorelay sensor kinase activity"/>
    <property type="evidence" value="ECO:0007669"/>
    <property type="project" value="InterPro"/>
</dbReference>
<dbReference type="SUPFAM" id="SSF55874">
    <property type="entry name" value="ATPase domain of HSP90 chaperone/DNA topoisomerase II/histidine kinase"/>
    <property type="match status" value="1"/>
</dbReference>
<dbReference type="SUPFAM" id="SSF47384">
    <property type="entry name" value="Homodimeric domain of signal transducing histidine kinase"/>
    <property type="match status" value="1"/>
</dbReference>
<dbReference type="EC" id="2.7.13.3" evidence="3"/>
<dbReference type="Gene3D" id="6.10.340.10">
    <property type="match status" value="1"/>
</dbReference>
<keyword evidence="9" id="KW-1133">Transmembrane helix</keyword>
<dbReference type="PROSITE" id="PS50885">
    <property type="entry name" value="HAMP"/>
    <property type="match status" value="1"/>
</dbReference>
<feature type="domain" description="Histidine kinase" evidence="10">
    <location>
        <begin position="320"/>
        <end position="537"/>
    </location>
</feature>
<dbReference type="PRINTS" id="PR00344">
    <property type="entry name" value="BCTRLSENSOR"/>
</dbReference>
<keyword evidence="7" id="KW-0902">Two-component regulatory system</keyword>
<dbReference type="GO" id="GO:0016020">
    <property type="term" value="C:membrane"/>
    <property type="evidence" value="ECO:0007669"/>
    <property type="project" value="UniProtKB-SubCell"/>
</dbReference>
<organism evidence="12 13">
    <name type="scientific">Oceanotoga teriensis</name>
    <dbReference type="NCBI Taxonomy" id="515440"/>
    <lineage>
        <taxon>Bacteria</taxon>
        <taxon>Thermotogati</taxon>
        <taxon>Thermotogota</taxon>
        <taxon>Thermotogae</taxon>
        <taxon>Petrotogales</taxon>
        <taxon>Petrotogaceae</taxon>
        <taxon>Oceanotoga</taxon>
    </lineage>
</organism>
<dbReference type="InterPro" id="IPR036097">
    <property type="entry name" value="HisK_dim/P_sf"/>
</dbReference>
<keyword evidence="6 12" id="KW-0418">Kinase</keyword>
<evidence type="ECO:0000256" key="2">
    <source>
        <dbReference type="ARBA" id="ARBA00004370"/>
    </source>
</evidence>
<dbReference type="Gene3D" id="1.10.287.130">
    <property type="match status" value="1"/>
</dbReference>
<evidence type="ECO:0000256" key="9">
    <source>
        <dbReference type="SAM" id="Phobius"/>
    </source>
</evidence>
<evidence type="ECO:0000256" key="1">
    <source>
        <dbReference type="ARBA" id="ARBA00000085"/>
    </source>
</evidence>
<feature type="coiled-coil region" evidence="8">
    <location>
        <begin position="561"/>
        <end position="588"/>
    </location>
</feature>
<sequence length="644" mass="75974">MMIENFSKKIIKIINYNFIIYSLILITTIFLVTYGIIKQNVQNNLNILFRNKENIINNVFLTMSDEFRNYVTEKPNSIQTLDFIYNTKTDKYLYKNFLEKEEKISNINYSQSTIKLDKKDYLISYQYFQGDKYIYGININHFINILNNENEFGKYYVILRIKNDIYYPSGIIFKKNIDNILSENIKSIRLNYERYEIKSSSNNFISYYVLINSNILDQFKDFIIFIAIFFIILSFIIIKMISAYLDNQIKTPINTIVEGIKSIRMKNEKSINYDGNDEFKMISKEFNSLYKSLDTTINELKISETNAKKSSEFKSNILKILSHEIRTPLQSIIGYSSQLKINTSEENKMMLEMIKNSSYDLLNKFERLHERAKIESESENDGPKLNIEKIDMINFIMTVSSKFESLCEKKSLKFILKVMNDPEEILIDKYKIKRILEEILDNAIKFTDDGQIEVIIDKNKQDTIITIKDDGPGINIEDMDILFEDFFQTDNYLKRRRDGLGIGLSISKHYIKMHGGSIKVKTPEKGTEFIIIIPSKINKEKIENFNFKKDIEKSFSKYEILHSEKATKKDYKKIINALERKISILNNEEIENESIVLYEIENLSKEIELNGLNSLINELIKNNYANKKELYETLYNNIRFQNYL</sequence>
<keyword evidence="4" id="KW-0597">Phosphoprotein</keyword>
<feature type="transmembrane region" description="Helical" evidence="9">
    <location>
        <begin position="18"/>
        <end position="37"/>
    </location>
</feature>
<keyword evidence="9" id="KW-0812">Transmembrane</keyword>
<evidence type="ECO:0000256" key="4">
    <source>
        <dbReference type="ARBA" id="ARBA00022553"/>
    </source>
</evidence>
<evidence type="ECO:0000259" key="11">
    <source>
        <dbReference type="PROSITE" id="PS50885"/>
    </source>
</evidence>
<comment type="catalytic activity">
    <reaction evidence="1">
        <text>ATP + protein L-histidine = ADP + protein N-phospho-L-histidine.</text>
        <dbReference type="EC" id="2.7.13.3"/>
    </reaction>
</comment>
<evidence type="ECO:0000256" key="5">
    <source>
        <dbReference type="ARBA" id="ARBA00022679"/>
    </source>
</evidence>
<keyword evidence="13" id="KW-1185">Reference proteome</keyword>
<evidence type="ECO:0000313" key="13">
    <source>
        <dbReference type="Proteomes" id="UP000245921"/>
    </source>
</evidence>
<dbReference type="AlphaFoldDB" id="A0AA45C835"/>
<dbReference type="InterPro" id="IPR050736">
    <property type="entry name" value="Sensor_HK_Regulatory"/>
</dbReference>
<dbReference type="InterPro" id="IPR003594">
    <property type="entry name" value="HATPase_dom"/>
</dbReference>
<evidence type="ECO:0000256" key="6">
    <source>
        <dbReference type="ARBA" id="ARBA00022777"/>
    </source>
</evidence>
<accession>A0AA45C835</accession>
<dbReference type="Gene3D" id="3.30.565.10">
    <property type="entry name" value="Histidine kinase-like ATPase, C-terminal domain"/>
    <property type="match status" value="1"/>
</dbReference>
<keyword evidence="8" id="KW-0175">Coiled coil</keyword>
<dbReference type="Pfam" id="PF00512">
    <property type="entry name" value="HisKA"/>
    <property type="match status" value="1"/>
</dbReference>
<dbReference type="SMART" id="SM00387">
    <property type="entry name" value="HATPase_c"/>
    <property type="match status" value="1"/>
</dbReference>
<evidence type="ECO:0000256" key="8">
    <source>
        <dbReference type="SAM" id="Coils"/>
    </source>
</evidence>
<reference evidence="12 13" key="1">
    <citation type="submission" date="2018-05" db="EMBL/GenBank/DDBJ databases">
        <title>Genomic Encyclopedia of Type Strains, Phase IV (KMG-IV): sequencing the most valuable type-strain genomes for metagenomic binning, comparative biology and taxonomic classification.</title>
        <authorList>
            <person name="Goeker M."/>
        </authorList>
    </citation>
    <scope>NUCLEOTIDE SEQUENCE [LARGE SCALE GENOMIC DNA]</scope>
    <source>
        <strain evidence="12 13">DSM 24906</strain>
    </source>
</reference>
<dbReference type="PROSITE" id="PS50109">
    <property type="entry name" value="HIS_KIN"/>
    <property type="match status" value="1"/>
</dbReference>
<evidence type="ECO:0000256" key="3">
    <source>
        <dbReference type="ARBA" id="ARBA00012438"/>
    </source>
</evidence>
<dbReference type="EMBL" id="QGGI01000004">
    <property type="protein sequence ID" value="PWJ95687.1"/>
    <property type="molecule type" value="Genomic_DNA"/>
</dbReference>
<evidence type="ECO:0000313" key="12">
    <source>
        <dbReference type="EMBL" id="PWJ95687.1"/>
    </source>
</evidence>
<comment type="subcellular location">
    <subcellularLocation>
        <location evidence="2">Membrane</location>
    </subcellularLocation>
</comment>
<keyword evidence="9" id="KW-0472">Membrane</keyword>
<feature type="domain" description="HAMP" evidence="11">
    <location>
        <begin position="247"/>
        <end position="298"/>
    </location>
</feature>
<gene>
    <name evidence="12" type="ORF">C7380_104103</name>
</gene>